<dbReference type="EMBL" id="JAPEVB010000005">
    <property type="protein sequence ID" value="KAJ4387114.1"/>
    <property type="molecule type" value="Genomic_DNA"/>
</dbReference>
<dbReference type="OrthoDB" id="5073671at2759"/>
<dbReference type="Proteomes" id="UP001140453">
    <property type="component" value="Unassembled WGS sequence"/>
</dbReference>
<gene>
    <name evidence="2" type="ORF">N0V93_007702</name>
</gene>
<feature type="region of interest" description="Disordered" evidence="1">
    <location>
        <begin position="1"/>
        <end position="62"/>
    </location>
</feature>
<organism evidence="2 3">
    <name type="scientific">Gnomoniopsis smithogilvyi</name>
    <dbReference type="NCBI Taxonomy" id="1191159"/>
    <lineage>
        <taxon>Eukaryota</taxon>
        <taxon>Fungi</taxon>
        <taxon>Dikarya</taxon>
        <taxon>Ascomycota</taxon>
        <taxon>Pezizomycotina</taxon>
        <taxon>Sordariomycetes</taxon>
        <taxon>Sordariomycetidae</taxon>
        <taxon>Diaporthales</taxon>
        <taxon>Gnomoniaceae</taxon>
        <taxon>Gnomoniopsis</taxon>
    </lineage>
</organism>
<protein>
    <submittedName>
        <fullName evidence="2">Uncharacterized protein</fullName>
    </submittedName>
</protein>
<evidence type="ECO:0000256" key="1">
    <source>
        <dbReference type="SAM" id="MobiDB-lite"/>
    </source>
</evidence>
<keyword evidence="3" id="KW-1185">Reference proteome</keyword>
<proteinExistence type="predicted"/>
<evidence type="ECO:0000313" key="3">
    <source>
        <dbReference type="Proteomes" id="UP001140453"/>
    </source>
</evidence>
<comment type="caution">
    <text evidence="2">The sequence shown here is derived from an EMBL/GenBank/DDBJ whole genome shotgun (WGS) entry which is preliminary data.</text>
</comment>
<accession>A0A9W8YKC7</accession>
<evidence type="ECO:0000313" key="2">
    <source>
        <dbReference type="EMBL" id="KAJ4387114.1"/>
    </source>
</evidence>
<dbReference type="AlphaFoldDB" id="A0A9W8YKC7"/>
<reference evidence="2" key="1">
    <citation type="submission" date="2022-10" db="EMBL/GenBank/DDBJ databases">
        <title>Tapping the CABI collections for fungal endophytes: first genome assemblies for Collariella, Neodidymelliopsis, Ascochyta clinopodiicola, Didymella pomorum, Didymosphaeria variabile, Neocosmospora piperis and Neocucurbitaria cava.</title>
        <authorList>
            <person name="Hill R."/>
        </authorList>
    </citation>
    <scope>NUCLEOTIDE SEQUENCE</scope>
    <source>
        <strain evidence="2">IMI 355082</strain>
    </source>
</reference>
<name>A0A9W8YKC7_9PEZI</name>
<sequence length="297" mass="32231">MNNHDDIPDEPPPSYQEATGTPSHTHRPSQAPPLPPRQPSSKPQSNVQAIPASPSASTHPPQTFAQLLPRSHTVNRQFPPCINLYRNDAFPGAIQRRYSLGEHQHTPLYAVGVWQNWSTQASLVLHNGPSEDYPPLATVAFDAYGRRMNVTLPPLPGEVSAQPISVTAPTMMSSTISFRVEVPWPGPNGSVQWRKEAFEWRRSNSLAVSALGGSAQGWKLVRLSKELPPGGLTMAGSGPPSGDGFEVVAACTTAVMSLTKLWKFCFLGTGVSGALGERWAVMAVITGLVTWDRENRR</sequence>